<gene>
    <name evidence="1" type="ORF">PQJ61_05265</name>
</gene>
<evidence type="ECO:0000313" key="2">
    <source>
        <dbReference type="Proteomes" id="UP001221217"/>
    </source>
</evidence>
<comment type="caution">
    <text evidence="1">The sequence shown here is derived from an EMBL/GenBank/DDBJ whole genome shotgun (WGS) entry which is preliminary data.</text>
</comment>
<dbReference type="EMBL" id="JAQQAL010000011">
    <property type="protein sequence ID" value="MDC7226152.1"/>
    <property type="molecule type" value="Genomic_DNA"/>
</dbReference>
<proteinExistence type="predicted"/>
<evidence type="ECO:0000313" key="1">
    <source>
        <dbReference type="EMBL" id="MDC7226152.1"/>
    </source>
</evidence>
<sequence length="79" mass="9610">MVDTKTILSNRFIKLERHIAALKDYYHLIKNKEDIKNIYNPDVYNNLSTEEKAVLDAYLKRFFQFRNILEQKYSRLLQI</sequence>
<protein>
    <submittedName>
        <fullName evidence="1">Uncharacterized protein</fullName>
    </submittedName>
</protein>
<reference evidence="1 2" key="1">
    <citation type="submission" date="2022-12" db="EMBL/GenBank/DDBJ databases">
        <title>Metagenome assembled genome from gulf of manar.</title>
        <authorList>
            <person name="Kohli P."/>
            <person name="Pk S."/>
            <person name="Venkata Ramana C."/>
            <person name="Sasikala C."/>
        </authorList>
    </citation>
    <scope>NUCLEOTIDE SEQUENCE [LARGE SCALE GENOMIC DNA]</scope>
    <source>
        <strain evidence="1">JB008</strain>
    </source>
</reference>
<dbReference type="Proteomes" id="UP001221217">
    <property type="component" value="Unassembled WGS sequence"/>
</dbReference>
<organism evidence="1 2">
    <name type="scientific">Candidatus Thalassospirochaeta sargassi</name>
    <dbReference type="NCBI Taxonomy" id="3119039"/>
    <lineage>
        <taxon>Bacteria</taxon>
        <taxon>Pseudomonadati</taxon>
        <taxon>Spirochaetota</taxon>
        <taxon>Spirochaetia</taxon>
        <taxon>Spirochaetales</taxon>
        <taxon>Spirochaetaceae</taxon>
        <taxon>Candidatus Thalassospirochaeta</taxon>
    </lineage>
</organism>
<accession>A0AAJ1IE22</accession>
<name>A0AAJ1IE22_9SPIO</name>
<dbReference type="AlphaFoldDB" id="A0AAJ1IE22"/>